<dbReference type="AlphaFoldDB" id="A0AAV5L776"/>
<organism evidence="1 2">
    <name type="scientific">Rubroshorea leprosula</name>
    <dbReference type="NCBI Taxonomy" id="152421"/>
    <lineage>
        <taxon>Eukaryota</taxon>
        <taxon>Viridiplantae</taxon>
        <taxon>Streptophyta</taxon>
        <taxon>Embryophyta</taxon>
        <taxon>Tracheophyta</taxon>
        <taxon>Spermatophyta</taxon>
        <taxon>Magnoliopsida</taxon>
        <taxon>eudicotyledons</taxon>
        <taxon>Gunneridae</taxon>
        <taxon>Pentapetalae</taxon>
        <taxon>rosids</taxon>
        <taxon>malvids</taxon>
        <taxon>Malvales</taxon>
        <taxon>Dipterocarpaceae</taxon>
        <taxon>Rubroshorea</taxon>
    </lineage>
</organism>
<accession>A0AAV5L776</accession>
<keyword evidence="2" id="KW-1185">Reference proteome</keyword>
<dbReference type="Proteomes" id="UP001054252">
    <property type="component" value="Unassembled WGS sequence"/>
</dbReference>
<reference evidence="1 2" key="1">
    <citation type="journal article" date="2021" name="Commun. Biol.">
        <title>The genome of Shorea leprosula (Dipterocarpaceae) highlights the ecological relevance of drought in aseasonal tropical rainforests.</title>
        <authorList>
            <person name="Ng K.K.S."/>
            <person name="Kobayashi M.J."/>
            <person name="Fawcett J.A."/>
            <person name="Hatakeyama M."/>
            <person name="Paape T."/>
            <person name="Ng C.H."/>
            <person name="Ang C.C."/>
            <person name="Tnah L.H."/>
            <person name="Lee C.T."/>
            <person name="Nishiyama T."/>
            <person name="Sese J."/>
            <person name="O'Brien M.J."/>
            <person name="Copetti D."/>
            <person name="Mohd Noor M.I."/>
            <person name="Ong R.C."/>
            <person name="Putra M."/>
            <person name="Sireger I.Z."/>
            <person name="Indrioko S."/>
            <person name="Kosugi Y."/>
            <person name="Izuno A."/>
            <person name="Isagi Y."/>
            <person name="Lee S.L."/>
            <person name="Shimizu K.K."/>
        </authorList>
    </citation>
    <scope>NUCLEOTIDE SEQUENCE [LARGE SCALE GENOMIC DNA]</scope>
    <source>
        <strain evidence="1">214</strain>
    </source>
</reference>
<gene>
    <name evidence="1" type="ORF">SLEP1_g41628</name>
</gene>
<evidence type="ECO:0000313" key="2">
    <source>
        <dbReference type="Proteomes" id="UP001054252"/>
    </source>
</evidence>
<proteinExistence type="predicted"/>
<evidence type="ECO:0000313" key="1">
    <source>
        <dbReference type="EMBL" id="GKV33081.1"/>
    </source>
</evidence>
<comment type="caution">
    <text evidence="1">The sequence shown here is derived from an EMBL/GenBank/DDBJ whole genome shotgun (WGS) entry which is preliminary data.</text>
</comment>
<protein>
    <submittedName>
        <fullName evidence="1">Uncharacterized protein</fullName>
    </submittedName>
</protein>
<name>A0AAV5L776_9ROSI</name>
<sequence>METDEDKVDGSGSFICSKSLVFQEIIKIVREGNFLAGGSRLPGTGVSCDSGL</sequence>
<dbReference type="EMBL" id="BPVZ01000099">
    <property type="protein sequence ID" value="GKV33081.1"/>
    <property type="molecule type" value="Genomic_DNA"/>
</dbReference>